<dbReference type="InterPro" id="IPR000719">
    <property type="entry name" value="Prot_kinase_dom"/>
</dbReference>
<dbReference type="PANTHER" id="PTHR43671:SF13">
    <property type="entry name" value="SERINE_THREONINE-PROTEIN KINASE NEK2"/>
    <property type="match status" value="1"/>
</dbReference>
<evidence type="ECO:0000313" key="8">
    <source>
        <dbReference type="Proteomes" id="UP000663297"/>
    </source>
</evidence>
<evidence type="ECO:0000256" key="4">
    <source>
        <dbReference type="ARBA" id="ARBA00022777"/>
    </source>
</evidence>
<gene>
    <name evidence="7" type="ORF">HYE67_000070</name>
</gene>
<keyword evidence="5" id="KW-0067">ATP-binding</keyword>
<dbReference type="EMBL" id="CP064747">
    <property type="protein sequence ID" value="QPC57839.1"/>
    <property type="molecule type" value="Genomic_DNA"/>
</dbReference>
<dbReference type="SUPFAM" id="SSF56112">
    <property type="entry name" value="Protein kinase-like (PK-like)"/>
    <property type="match status" value="1"/>
</dbReference>
<dbReference type="PANTHER" id="PTHR43671">
    <property type="entry name" value="SERINE/THREONINE-PROTEIN KINASE NEK"/>
    <property type="match status" value="1"/>
</dbReference>
<dbReference type="InterPro" id="IPR050660">
    <property type="entry name" value="NEK_Ser/Thr_kinase"/>
</dbReference>
<protein>
    <recommendedName>
        <fullName evidence="1">non-specific serine/threonine protein kinase</fullName>
        <ecNumber evidence="1">2.7.11.1</ecNumber>
    </recommendedName>
</protein>
<name>A0A7S8CWW6_FUSCU</name>
<dbReference type="AlphaFoldDB" id="A0A7S8CWW6"/>
<dbReference type="Gene3D" id="1.10.510.10">
    <property type="entry name" value="Transferase(Phosphotransferase) domain 1"/>
    <property type="match status" value="1"/>
</dbReference>
<evidence type="ECO:0000256" key="3">
    <source>
        <dbReference type="ARBA" id="ARBA00022741"/>
    </source>
</evidence>
<dbReference type="Proteomes" id="UP000663297">
    <property type="component" value="Chromosome 1"/>
</dbReference>
<evidence type="ECO:0000256" key="5">
    <source>
        <dbReference type="ARBA" id="ARBA00022840"/>
    </source>
</evidence>
<keyword evidence="3" id="KW-0547">Nucleotide-binding</keyword>
<evidence type="ECO:0000256" key="1">
    <source>
        <dbReference type="ARBA" id="ARBA00012513"/>
    </source>
</evidence>
<dbReference type="PROSITE" id="PS50011">
    <property type="entry name" value="PROTEIN_KINASE_DOM"/>
    <property type="match status" value="1"/>
</dbReference>
<organism evidence="7 8">
    <name type="scientific">Fusarium culmorum</name>
    <dbReference type="NCBI Taxonomy" id="5516"/>
    <lineage>
        <taxon>Eukaryota</taxon>
        <taxon>Fungi</taxon>
        <taxon>Dikarya</taxon>
        <taxon>Ascomycota</taxon>
        <taxon>Pezizomycotina</taxon>
        <taxon>Sordariomycetes</taxon>
        <taxon>Hypocreomycetidae</taxon>
        <taxon>Hypocreales</taxon>
        <taxon>Nectriaceae</taxon>
        <taxon>Fusarium</taxon>
    </lineage>
</organism>
<keyword evidence="2" id="KW-0808">Transferase</keyword>
<dbReference type="InterPro" id="IPR011009">
    <property type="entry name" value="Kinase-like_dom_sf"/>
</dbReference>
<dbReference type="GO" id="GO:0004674">
    <property type="term" value="F:protein serine/threonine kinase activity"/>
    <property type="evidence" value="ECO:0007669"/>
    <property type="project" value="UniProtKB-EC"/>
</dbReference>
<reference evidence="7" key="1">
    <citation type="submission" date="2020-11" db="EMBL/GenBank/DDBJ databases">
        <title>The chromosome-scale genome resource for two endophytic Fusarium species: F. culmorum and F. pseudograminearum.</title>
        <authorList>
            <person name="Yuan Z."/>
        </authorList>
    </citation>
    <scope>NUCLEOTIDE SEQUENCE</scope>
    <source>
        <strain evidence="7">Class2-1B</strain>
    </source>
</reference>
<dbReference type="GO" id="GO:0005524">
    <property type="term" value="F:ATP binding"/>
    <property type="evidence" value="ECO:0007669"/>
    <property type="project" value="UniProtKB-KW"/>
</dbReference>
<feature type="domain" description="Protein kinase" evidence="6">
    <location>
        <begin position="1"/>
        <end position="124"/>
    </location>
</feature>
<sequence length="258" mass="28706">MLVAYLADFGLGKFSPTAVTHGFTGDLTATVGGGTVPYLAPEQIQGSPASQKTDIFSLGCVMFEVCTGRRAYHYKERSYVPGVGIGAKLQYGSRLSSLIGLCMDLHLPSRIGTSELVHNVHEYLVTRYPKELGEAIWADLSDDTKQQENNTAVWSTELASEQLAREQARQESQCRARMINNHQDAERRTIKNQQQAAARAQQMAQIRADAQVQAQVLAQRQAQAIIQARQAQLLQYKAQQNQVNQMNQMLGLYGPYRF</sequence>
<keyword evidence="4" id="KW-0418">Kinase</keyword>
<accession>A0A7S8CWW6</accession>
<proteinExistence type="predicted"/>
<dbReference type="EC" id="2.7.11.1" evidence="1"/>
<dbReference type="Pfam" id="PF00069">
    <property type="entry name" value="Pkinase"/>
    <property type="match status" value="1"/>
</dbReference>
<evidence type="ECO:0000259" key="6">
    <source>
        <dbReference type="PROSITE" id="PS50011"/>
    </source>
</evidence>
<evidence type="ECO:0000313" key="7">
    <source>
        <dbReference type="EMBL" id="QPC57839.1"/>
    </source>
</evidence>
<evidence type="ECO:0000256" key="2">
    <source>
        <dbReference type="ARBA" id="ARBA00022679"/>
    </source>
</evidence>